<dbReference type="InterPro" id="IPR036909">
    <property type="entry name" value="Cyt_c-like_dom_sf"/>
</dbReference>
<gene>
    <name evidence="8" type="ORF">FGL86_03500</name>
</gene>
<dbReference type="Gene3D" id="1.10.760.10">
    <property type="entry name" value="Cytochrome c-like domain"/>
    <property type="match status" value="2"/>
</dbReference>
<dbReference type="EMBL" id="CP042382">
    <property type="protein sequence ID" value="QEA38231.1"/>
    <property type="molecule type" value="Genomic_DNA"/>
</dbReference>
<keyword evidence="2 4" id="KW-0479">Metal-binding</keyword>
<reference evidence="8 9" key="1">
    <citation type="submission" date="2019-06" db="EMBL/GenBank/DDBJ databases">
        <title>Genome analyses of bacteria isolated from kimchi.</title>
        <authorList>
            <person name="Lee S."/>
            <person name="Ahn S."/>
            <person name="Roh S."/>
        </authorList>
    </citation>
    <scope>NUCLEOTIDE SEQUENCE [LARGE SCALE GENOMIC DNA]</scope>
    <source>
        <strain evidence="8 9">CBA4606</strain>
    </source>
</reference>
<dbReference type="PROSITE" id="PS51007">
    <property type="entry name" value="CYTC"/>
    <property type="match status" value="2"/>
</dbReference>
<keyword evidence="6" id="KW-0472">Membrane</keyword>
<evidence type="ECO:0000256" key="1">
    <source>
        <dbReference type="ARBA" id="ARBA00022617"/>
    </source>
</evidence>
<dbReference type="KEGG" id="paur:FGL86_03500"/>
<dbReference type="PANTHER" id="PTHR35008">
    <property type="entry name" value="BLL4482 PROTEIN-RELATED"/>
    <property type="match status" value="1"/>
</dbReference>
<dbReference type="RefSeq" id="WP_147183299.1">
    <property type="nucleotide sequence ID" value="NZ_CP042382.1"/>
</dbReference>
<evidence type="ECO:0000256" key="5">
    <source>
        <dbReference type="SAM" id="MobiDB-lite"/>
    </source>
</evidence>
<keyword evidence="1 4" id="KW-0349">Heme</keyword>
<feature type="region of interest" description="Disordered" evidence="5">
    <location>
        <begin position="201"/>
        <end position="226"/>
    </location>
</feature>
<dbReference type="GO" id="GO:0009055">
    <property type="term" value="F:electron transfer activity"/>
    <property type="evidence" value="ECO:0007669"/>
    <property type="project" value="InterPro"/>
</dbReference>
<feature type="domain" description="Cytochrome c" evidence="7">
    <location>
        <begin position="224"/>
        <end position="314"/>
    </location>
</feature>
<dbReference type="AlphaFoldDB" id="A0A5B8SPI8"/>
<proteinExistence type="predicted"/>
<keyword evidence="6" id="KW-0812">Transmembrane</keyword>
<feature type="region of interest" description="Disordered" evidence="5">
    <location>
        <begin position="311"/>
        <end position="335"/>
    </location>
</feature>
<dbReference type="SUPFAM" id="SSF46626">
    <property type="entry name" value="Cytochrome c"/>
    <property type="match status" value="2"/>
</dbReference>
<dbReference type="Pfam" id="PF02433">
    <property type="entry name" value="FixO"/>
    <property type="match status" value="1"/>
</dbReference>
<evidence type="ECO:0000313" key="8">
    <source>
        <dbReference type="EMBL" id="QEA38231.1"/>
    </source>
</evidence>
<dbReference type="GO" id="GO:0046872">
    <property type="term" value="F:metal ion binding"/>
    <property type="evidence" value="ECO:0007669"/>
    <property type="project" value="UniProtKB-KW"/>
</dbReference>
<dbReference type="InterPro" id="IPR009056">
    <property type="entry name" value="Cyt_c-like_dom"/>
</dbReference>
<protein>
    <submittedName>
        <fullName evidence="8">Cytochrome c</fullName>
    </submittedName>
</protein>
<evidence type="ECO:0000259" key="7">
    <source>
        <dbReference type="PROSITE" id="PS51007"/>
    </source>
</evidence>
<dbReference type="Proteomes" id="UP000321272">
    <property type="component" value="Chromosome"/>
</dbReference>
<sequence>MNFHRNHWLLLGTIFFGFIGLAFIIAILPAQWMQQNTEPLPEAEPLSDLEQRGLEVYIAEGCVACHTQQVRPLPMDQPWGRPTAAADYALLGPMDVWRPYSPAVLGSARTGPDLSNIGARQSSETWQYLHLYNPRAVVKDSIMPAYPWLFEPATGTEGDAPVVTIPEAYAPEDGKVVPTEQGQALVAYLLALRQIPIEGAGGTTQEASAETDQKGVPAEESEGQAGAKGDTLYANNCASCHQANGQGLPGTFPPLAGNSLVLAEDPGEHIDTILHGAQGRTIDGTEYASPMPGFADQLDDDQIAAIVNHERTSWGNDAPAATAEDVAGRREAGEK</sequence>
<dbReference type="Pfam" id="PF00034">
    <property type="entry name" value="Cytochrom_C"/>
    <property type="match status" value="1"/>
</dbReference>
<dbReference type="PANTHER" id="PTHR35008:SF8">
    <property type="entry name" value="ALCOHOL DEHYDROGENASE CYTOCHROME C SUBUNIT"/>
    <property type="match status" value="1"/>
</dbReference>
<dbReference type="InterPro" id="IPR051459">
    <property type="entry name" value="Cytochrome_c-type_DH"/>
</dbReference>
<feature type="compositionally biased region" description="Basic and acidic residues" evidence="5">
    <location>
        <begin position="326"/>
        <end position="335"/>
    </location>
</feature>
<keyword evidence="9" id="KW-1185">Reference proteome</keyword>
<feature type="domain" description="Cytochrome c" evidence="7">
    <location>
        <begin position="48"/>
        <end position="193"/>
    </location>
</feature>
<keyword evidence="3 4" id="KW-0408">Iron</keyword>
<dbReference type="GO" id="GO:0020037">
    <property type="term" value="F:heme binding"/>
    <property type="evidence" value="ECO:0007669"/>
    <property type="project" value="InterPro"/>
</dbReference>
<evidence type="ECO:0000313" key="9">
    <source>
        <dbReference type="Proteomes" id="UP000321272"/>
    </source>
</evidence>
<name>A0A5B8SPI8_9GAMM</name>
<organism evidence="8 9">
    <name type="scientific">Pistricoccus aurantiacus</name>
    <dbReference type="NCBI Taxonomy" id="1883414"/>
    <lineage>
        <taxon>Bacteria</taxon>
        <taxon>Pseudomonadati</taxon>
        <taxon>Pseudomonadota</taxon>
        <taxon>Gammaproteobacteria</taxon>
        <taxon>Oceanospirillales</taxon>
        <taxon>Halomonadaceae</taxon>
        <taxon>Pistricoccus</taxon>
    </lineage>
</organism>
<keyword evidence="6" id="KW-1133">Transmembrane helix</keyword>
<evidence type="ECO:0000256" key="6">
    <source>
        <dbReference type="SAM" id="Phobius"/>
    </source>
</evidence>
<dbReference type="OrthoDB" id="9805440at2"/>
<dbReference type="InterPro" id="IPR003468">
    <property type="entry name" value="Cyt_c_oxidase_monohaem-su/FixO"/>
</dbReference>
<evidence type="ECO:0000256" key="2">
    <source>
        <dbReference type="ARBA" id="ARBA00022723"/>
    </source>
</evidence>
<feature type="transmembrane region" description="Helical" evidence="6">
    <location>
        <begin position="7"/>
        <end position="32"/>
    </location>
</feature>
<accession>A0A5B8SPI8</accession>
<evidence type="ECO:0000256" key="4">
    <source>
        <dbReference type="PROSITE-ProRule" id="PRU00433"/>
    </source>
</evidence>
<evidence type="ECO:0000256" key="3">
    <source>
        <dbReference type="ARBA" id="ARBA00023004"/>
    </source>
</evidence>